<name>A0AA38MQS1_9CUCU</name>
<dbReference type="PANTHER" id="PTHR19143">
    <property type="entry name" value="FIBRINOGEN/TENASCIN/ANGIOPOEITIN"/>
    <property type="match status" value="1"/>
</dbReference>
<dbReference type="InterPro" id="IPR036056">
    <property type="entry name" value="Fibrinogen-like_C"/>
</dbReference>
<dbReference type="Pfam" id="PF00147">
    <property type="entry name" value="Fibrinogen_C"/>
    <property type="match status" value="2"/>
</dbReference>
<dbReference type="Gene3D" id="3.90.215.10">
    <property type="entry name" value="Gamma Fibrinogen, chain A, domain 1"/>
    <property type="match status" value="2"/>
</dbReference>
<dbReference type="InterPro" id="IPR002181">
    <property type="entry name" value="Fibrinogen_a/b/g_C_dom"/>
</dbReference>
<accession>A0AA38MQS1</accession>
<comment type="caution">
    <text evidence="2">The sequence shown here is derived from an EMBL/GenBank/DDBJ whole genome shotgun (WGS) entry which is preliminary data.</text>
</comment>
<dbReference type="SMART" id="SM00186">
    <property type="entry name" value="FBG"/>
    <property type="match status" value="2"/>
</dbReference>
<dbReference type="InterPro" id="IPR050373">
    <property type="entry name" value="Fibrinogen_C-term_domain"/>
</dbReference>
<dbReference type="SUPFAM" id="SSF56496">
    <property type="entry name" value="Fibrinogen C-terminal domain-like"/>
    <property type="match status" value="2"/>
</dbReference>
<dbReference type="InterPro" id="IPR014716">
    <property type="entry name" value="Fibrinogen_a/b/g_C_1"/>
</dbReference>
<dbReference type="AlphaFoldDB" id="A0AA38MQS1"/>
<sequence>MDYGIVNEEAWEEIESFIVGERFDVSSTTQLPPDSLRIQEALTKQINRFQEYVNTSLEALEAANMKQLEELKHRLETLDSVKTLNLKKIFHSLGTLVSTIYLKLDRRRQTFESLKTAQLKQLTLRTEAFERTKDLKLLQFKQRLEEFEPVLSLKFQKLIHRLKFLKAKNEILLYLKQQRGNFPLDCEEVKREGYNLSTTYRIKANSAPKAIEVLCDLKKKGGGWTYILRWFHVSQFGHGFDEYKKGFGELSGEFWLGLDNIHHLTGYEDNELLVELVVGDGTSVFTHYDRFRVGNEDDDYTITVSGYSGTAGDSSSSESNTKFSRQKNDLDNWWSGRCVVELGFAFLLQFEVVSTSQRPHDSVDCEQTLMKQSEYFQENFNAKLKVLEAANTLQLERLVHRLEILSSTNNLKLEQLLHLLKIVDSKNDLLSNYVKQQTEANMPRNCKEVKERSYPIKPDFAPKVTRVRCELEKQGGGWTYILNRFDGSQSFDFDMDVYKNGFGTLSGEFWLGLDNIHYLTGYEANELLVELVDWNGTSVFAHYDRFRVGSGDEDYIMTVSGYKSTAGDCFSYNDNTKFSTKKIDLDQWSSGSCAQKHGASWWFKKCHNSLLTGKYLKGDVPKEQQSKIMHWSTFRGNSYSLKEARMMVRPRIEPNN</sequence>
<reference evidence="2" key="1">
    <citation type="journal article" date="2023" name="G3 (Bethesda)">
        <title>Whole genome assemblies of Zophobas morio and Tenebrio molitor.</title>
        <authorList>
            <person name="Kaur S."/>
            <person name="Stinson S.A."/>
            <person name="diCenzo G.C."/>
        </authorList>
    </citation>
    <scope>NUCLEOTIDE SEQUENCE</scope>
    <source>
        <strain evidence="2">QUZm001</strain>
    </source>
</reference>
<dbReference type="CDD" id="cd00087">
    <property type="entry name" value="FReD"/>
    <property type="match status" value="1"/>
</dbReference>
<dbReference type="GO" id="GO:0005615">
    <property type="term" value="C:extracellular space"/>
    <property type="evidence" value="ECO:0007669"/>
    <property type="project" value="TreeGrafter"/>
</dbReference>
<evidence type="ECO:0000313" key="2">
    <source>
        <dbReference type="EMBL" id="KAJ3664179.1"/>
    </source>
</evidence>
<protein>
    <recommendedName>
        <fullName evidence="1">Fibrinogen C-terminal domain-containing protein</fullName>
    </recommendedName>
</protein>
<dbReference type="Proteomes" id="UP001168821">
    <property type="component" value="Unassembled WGS sequence"/>
</dbReference>
<keyword evidence="3" id="KW-1185">Reference proteome</keyword>
<organism evidence="2 3">
    <name type="scientific">Zophobas morio</name>
    <dbReference type="NCBI Taxonomy" id="2755281"/>
    <lineage>
        <taxon>Eukaryota</taxon>
        <taxon>Metazoa</taxon>
        <taxon>Ecdysozoa</taxon>
        <taxon>Arthropoda</taxon>
        <taxon>Hexapoda</taxon>
        <taxon>Insecta</taxon>
        <taxon>Pterygota</taxon>
        <taxon>Neoptera</taxon>
        <taxon>Endopterygota</taxon>
        <taxon>Coleoptera</taxon>
        <taxon>Polyphaga</taxon>
        <taxon>Cucujiformia</taxon>
        <taxon>Tenebrionidae</taxon>
        <taxon>Zophobas</taxon>
    </lineage>
</organism>
<evidence type="ECO:0000259" key="1">
    <source>
        <dbReference type="PROSITE" id="PS51406"/>
    </source>
</evidence>
<feature type="domain" description="Fibrinogen C-terminal" evidence="1">
    <location>
        <begin position="177"/>
        <end position="338"/>
    </location>
</feature>
<feature type="domain" description="Fibrinogen C-terminal" evidence="1">
    <location>
        <begin position="437"/>
        <end position="652"/>
    </location>
</feature>
<evidence type="ECO:0000313" key="3">
    <source>
        <dbReference type="Proteomes" id="UP001168821"/>
    </source>
</evidence>
<dbReference type="PANTHER" id="PTHR19143:SF458">
    <property type="entry name" value="FIBRINOGEN C-TERMINAL DOMAIN-CONTAINING PROTEIN-RELATED"/>
    <property type="match status" value="1"/>
</dbReference>
<gene>
    <name evidence="2" type="ORF">Zmor_008369</name>
</gene>
<proteinExistence type="predicted"/>
<dbReference type="EMBL" id="JALNTZ010000002">
    <property type="protein sequence ID" value="KAJ3664179.1"/>
    <property type="molecule type" value="Genomic_DNA"/>
</dbReference>
<dbReference type="PROSITE" id="PS51406">
    <property type="entry name" value="FIBRINOGEN_C_2"/>
    <property type="match status" value="2"/>
</dbReference>